<evidence type="ECO:0000256" key="1">
    <source>
        <dbReference type="ARBA" id="ARBA00004141"/>
    </source>
</evidence>
<feature type="transmembrane region" description="Helical" evidence="7">
    <location>
        <begin position="445"/>
        <end position="469"/>
    </location>
</feature>
<evidence type="ECO:0000256" key="4">
    <source>
        <dbReference type="ARBA" id="ARBA00022692"/>
    </source>
</evidence>
<evidence type="ECO:0000256" key="6">
    <source>
        <dbReference type="ARBA" id="ARBA00023136"/>
    </source>
</evidence>
<keyword evidence="3" id="KW-0813">Transport</keyword>
<feature type="transmembrane region" description="Helical" evidence="7">
    <location>
        <begin position="368"/>
        <end position="393"/>
    </location>
</feature>
<dbReference type="PROSITE" id="PS00211">
    <property type="entry name" value="ABC_TRANSPORTER_1"/>
    <property type="match status" value="1"/>
</dbReference>
<dbReference type="GO" id="GO:0016887">
    <property type="term" value="F:ATP hydrolysis activity"/>
    <property type="evidence" value="ECO:0007669"/>
    <property type="project" value="InterPro"/>
</dbReference>
<feature type="transmembrane region" description="Helical" evidence="7">
    <location>
        <begin position="481"/>
        <end position="503"/>
    </location>
</feature>
<protein>
    <recommendedName>
        <fullName evidence="8">ABC transporter domain-containing protein</fullName>
    </recommendedName>
</protein>
<feature type="transmembrane region" description="Helical" evidence="7">
    <location>
        <begin position="405"/>
        <end position="425"/>
    </location>
</feature>
<dbReference type="GO" id="GO:0140359">
    <property type="term" value="F:ABC-type transporter activity"/>
    <property type="evidence" value="ECO:0007669"/>
    <property type="project" value="InterPro"/>
</dbReference>
<dbReference type="InterPro" id="IPR052215">
    <property type="entry name" value="Plant_ABCG"/>
</dbReference>
<dbReference type="GO" id="GO:0005524">
    <property type="term" value="F:ATP binding"/>
    <property type="evidence" value="ECO:0007669"/>
    <property type="project" value="InterPro"/>
</dbReference>
<feature type="transmembrane region" description="Helical" evidence="7">
    <location>
        <begin position="509"/>
        <end position="531"/>
    </location>
</feature>
<accession>A0A4R0RCW5</accession>
<evidence type="ECO:0000256" key="3">
    <source>
        <dbReference type="ARBA" id="ARBA00022448"/>
    </source>
</evidence>
<dbReference type="PROSITE" id="PS50893">
    <property type="entry name" value="ABC_TRANSPORTER_2"/>
    <property type="match status" value="1"/>
</dbReference>
<dbReference type="Pfam" id="PF01061">
    <property type="entry name" value="ABC2_membrane"/>
    <property type="match status" value="1"/>
</dbReference>
<sequence>MASAESTTAPHDVEASGLPDFEPLDLEWENITFTIRGRVILDRVSGKVSAGEMLAGKSSILDVISRRTVAQQGLVTVNGDPTADMSKLAFYVEQDDALLGVLTVEETIRFAARLSLDPSTPVSEIHHRVEDTIAGLGLTSVRNNRIGNVVQRGISGGQKRRVTIGTGLVTKPRILLLDEPTSGLDSRTSREVLVAIRDIARKQGMVVIASIHQPNWETFAVFDKLLLLARGQTMFFGPIDQLDVYLDEGLQHPVPQHANPTDHAVDLVNTDFILDPEERSNRVSGYAEAWKAYQASKKTETDTSVTEVKEAIDEKRSSRVRSSMLSSMTMSRDARHDIATRVGRGMRMDISRTTILMQRNMLNYNRNLLAYGVRFSMYLSMGVFCGTIWVNLAQTSAKVNDRLAVLYYSIAFLGFMSVAGVPAFLEERQVFVRERMNGLYGPGPYVLANTFVSLPYLFACVVVYAVLTYWSIGLHPGATRFFTYTATIFISVLAAESQCFVVSALIPIFVAALAITSFINGLWMCVSGFFLRTVDMPRFWYYWAHWIDFQSYGFYLLILNDLRDLTFPCQTQADGSCFCDYPSSLIAQGQCANDGEDILRYFGASGINFDLYVVILLLITLVYRVAFYLILVFKKR</sequence>
<feature type="domain" description="ABC transporter" evidence="8">
    <location>
        <begin position="26"/>
        <end position="255"/>
    </location>
</feature>
<dbReference type="GO" id="GO:0016020">
    <property type="term" value="C:membrane"/>
    <property type="evidence" value="ECO:0007669"/>
    <property type="project" value="UniProtKB-SubCell"/>
</dbReference>
<evidence type="ECO:0000256" key="7">
    <source>
        <dbReference type="SAM" id="Phobius"/>
    </source>
</evidence>
<dbReference type="InterPro" id="IPR027417">
    <property type="entry name" value="P-loop_NTPase"/>
</dbReference>
<dbReference type="Pfam" id="PF00005">
    <property type="entry name" value="ABC_tran"/>
    <property type="match status" value="1"/>
</dbReference>
<evidence type="ECO:0000313" key="10">
    <source>
        <dbReference type="Proteomes" id="UP000292702"/>
    </source>
</evidence>
<dbReference type="OrthoDB" id="66620at2759"/>
<dbReference type="AlphaFoldDB" id="A0A4R0RCW5"/>
<dbReference type="InterPro" id="IPR003439">
    <property type="entry name" value="ABC_transporter-like_ATP-bd"/>
</dbReference>
<keyword evidence="10" id="KW-1185">Reference proteome</keyword>
<dbReference type="Gene3D" id="3.40.50.300">
    <property type="entry name" value="P-loop containing nucleotide triphosphate hydrolases"/>
    <property type="match status" value="1"/>
</dbReference>
<dbReference type="PANTHER" id="PTHR48042:SF11">
    <property type="entry name" value="ABC TRANSPORTER G FAMILY MEMBER 11"/>
    <property type="match status" value="1"/>
</dbReference>
<dbReference type="EMBL" id="RWJN01000159">
    <property type="protein sequence ID" value="TCD65881.1"/>
    <property type="molecule type" value="Genomic_DNA"/>
</dbReference>
<keyword evidence="6 7" id="KW-0472">Membrane</keyword>
<name>A0A4R0RCW5_9APHY</name>
<dbReference type="Proteomes" id="UP000292702">
    <property type="component" value="Unassembled WGS sequence"/>
</dbReference>
<evidence type="ECO:0000256" key="2">
    <source>
        <dbReference type="ARBA" id="ARBA00005814"/>
    </source>
</evidence>
<reference evidence="9 10" key="1">
    <citation type="submission" date="2018-11" db="EMBL/GenBank/DDBJ databases">
        <title>Genome assembly of Steccherinum ochraceum LE-BIN_3174, the white-rot fungus of the Steccherinaceae family (The Residual Polyporoid clade, Polyporales, Basidiomycota).</title>
        <authorList>
            <person name="Fedorova T.V."/>
            <person name="Glazunova O.A."/>
            <person name="Landesman E.O."/>
            <person name="Moiseenko K.V."/>
            <person name="Psurtseva N.V."/>
            <person name="Savinova O.S."/>
            <person name="Shakhova N.V."/>
            <person name="Tyazhelova T.V."/>
            <person name="Vasina D.V."/>
        </authorList>
    </citation>
    <scope>NUCLEOTIDE SEQUENCE [LARGE SCALE GENOMIC DNA]</scope>
    <source>
        <strain evidence="9 10">LE-BIN_3174</strain>
    </source>
</reference>
<organism evidence="9 10">
    <name type="scientific">Steccherinum ochraceum</name>
    <dbReference type="NCBI Taxonomy" id="92696"/>
    <lineage>
        <taxon>Eukaryota</taxon>
        <taxon>Fungi</taxon>
        <taxon>Dikarya</taxon>
        <taxon>Basidiomycota</taxon>
        <taxon>Agaricomycotina</taxon>
        <taxon>Agaricomycetes</taxon>
        <taxon>Polyporales</taxon>
        <taxon>Steccherinaceae</taxon>
        <taxon>Steccherinum</taxon>
    </lineage>
</organism>
<proteinExistence type="inferred from homology"/>
<dbReference type="InterPro" id="IPR013525">
    <property type="entry name" value="ABC2_TM"/>
</dbReference>
<dbReference type="InterPro" id="IPR017871">
    <property type="entry name" value="ABC_transporter-like_CS"/>
</dbReference>
<dbReference type="STRING" id="92696.A0A4R0RCW5"/>
<comment type="subcellular location">
    <subcellularLocation>
        <location evidence="1">Membrane</location>
        <topology evidence="1">Multi-pass membrane protein</topology>
    </subcellularLocation>
</comment>
<feature type="transmembrane region" description="Helical" evidence="7">
    <location>
        <begin position="611"/>
        <end position="633"/>
    </location>
</feature>
<comment type="caution">
    <text evidence="9">The sequence shown here is derived from an EMBL/GenBank/DDBJ whole genome shotgun (WGS) entry which is preliminary data.</text>
</comment>
<evidence type="ECO:0000313" key="9">
    <source>
        <dbReference type="EMBL" id="TCD65881.1"/>
    </source>
</evidence>
<keyword evidence="5 7" id="KW-1133">Transmembrane helix</keyword>
<evidence type="ECO:0000256" key="5">
    <source>
        <dbReference type="ARBA" id="ARBA00022989"/>
    </source>
</evidence>
<dbReference type="PANTHER" id="PTHR48042">
    <property type="entry name" value="ABC TRANSPORTER G FAMILY MEMBER 11"/>
    <property type="match status" value="1"/>
</dbReference>
<gene>
    <name evidence="9" type="ORF">EIP91_002041</name>
</gene>
<keyword evidence="4 7" id="KW-0812">Transmembrane</keyword>
<comment type="similarity">
    <text evidence="2">Belongs to the ABC transporter superfamily. ABCG family. Eye pigment precursor importer (TC 3.A.1.204) subfamily.</text>
</comment>
<dbReference type="SUPFAM" id="SSF52540">
    <property type="entry name" value="P-loop containing nucleoside triphosphate hydrolases"/>
    <property type="match status" value="1"/>
</dbReference>
<feature type="transmembrane region" description="Helical" evidence="7">
    <location>
        <begin position="540"/>
        <end position="558"/>
    </location>
</feature>
<evidence type="ECO:0000259" key="8">
    <source>
        <dbReference type="PROSITE" id="PS50893"/>
    </source>
</evidence>